<protein>
    <submittedName>
        <fullName evidence="5">Prepilin-type N-terminal cleavage/methylation domain-containing protein</fullName>
    </submittedName>
</protein>
<evidence type="ECO:0000256" key="1">
    <source>
        <dbReference type="ARBA" id="ARBA00005233"/>
    </source>
</evidence>
<reference evidence="5 6" key="1">
    <citation type="submission" date="2019-06" db="EMBL/GenBank/DDBJ databases">
        <title>A novel bacterium of genus Marinomonas, isolated from coastal sand.</title>
        <authorList>
            <person name="Huang H."/>
            <person name="Mo K."/>
            <person name="Hu Y."/>
        </authorList>
    </citation>
    <scope>NUCLEOTIDE SEQUENCE [LARGE SCALE GENOMIC DNA]</scope>
    <source>
        <strain evidence="5 6">HB171799</strain>
    </source>
</reference>
<dbReference type="OrthoDB" id="5918848at2"/>
<gene>
    <name evidence="5" type="ORF">FJM67_00745</name>
</gene>
<dbReference type="PANTHER" id="PTHR30093">
    <property type="entry name" value="GENERAL SECRETION PATHWAY PROTEIN G"/>
    <property type="match status" value="1"/>
</dbReference>
<keyword evidence="4" id="KW-0472">Membrane</keyword>
<keyword evidence="4" id="KW-1133">Transmembrane helix</keyword>
<dbReference type="Pfam" id="PF00114">
    <property type="entry name" value="Pilin"/>
    <property type="match status" value="1"/>
</dbReference>
<comment type="caution">
    <text evidence="5">The sequence shown here is derived from an EMBL/GenBank/DDBJ whole genome shotgun (WGS) entry which is preliminary data.</text>
</comment>
<evidence type="ECO:0000256" key="3">
    <source>
        <dbReference type="RuleBase" id="RU000389"/>
    </source>
</evidence>
<evidence type="ECO:0000313" key="5">
    <source>
        <dbReference type="EMBL" id="TPE55611.1"/>
    </source>
</evidence>
<dbReference type="GO" id="GO:0007155">
    <property type="term" value="P:cell adhesion"/>
    <property type="evidence" value="ECO:0007669"/>
    <property type="project" value="InterPro"/>
</dbReference>
<dbReference type="PROSITE" id="PS00409">
    <property type="entry name" value="PROKAR_NTER_METHYL"/>
    <property type="match status" value="1"/>
</dbReference>
<evidence type="ECO:0000256" key="4">
    <source>
        <dbReference type="SAM" id="Phobius"/>
    </source>
</evidence>
<feature type="transmembrane region" description="Helical" evidence="4">
    <location>
        <begin position="6"/>
        <end position="27"/>
    </location>
</feature>
<accession>A0A501X587</accession>
<sequence>MRTRSGFTLVELMVVIAIISVLATFTAPKLTRYLTKAKLLDGELYASQAIGNINEYVLLNNDFPSSASDAFIASSATVPIVSSVALNKGQTAGTGTLTVTLAATTGLEAGKNLVYSRQSDGSWQCTSSLPAELLPENCTLATP</sequence>
<dbReference type="Gene3D" id="3.30.700.10">
    <property type="entry name" value="Glycoprotein, Type 4 Pilin"/>
    <property type="match status" value="1"/>
</dbReference>
<dbReference type="EMBL" id="VFRR01000001">
    <property type="protein sequence ID" value="TPE55611.1"/>
    <property type="molecule type" value="Genomic_DNA"/>
</dbReference>
<dbReference type="RefSeq" id="WP_140586724.1">
    <property type="nucleotide sequence ID" value="NZ_VFRR01000001.1"/>
</dbReference>
<dbReference type="Proteomes" id="UP000315901">
    <property type="component" value="Unassembled WGS sequence"/>
</dbReference>
<dbReference type="InterPro" id="IPR045584">
    <property type="entry name" value="Pilin-like"/>
</dbReference>
<dbReference type="Pfam" id="PF07963">
    <property type="entry name" value="N_methyl"/>
    <property type="match status" value="1"/>
</dbReference>
<evidence type="ECO:0000256" key="2">
    <source>
        <dbReference type="ARBA" id="ARBA00022481"/>
    </source>
</evidence>
<proteinExistence type="inferred from homology"/>
<keyword evidence="3" id="KW-0281">Fimbrium</keyword>
<dbReference type="InterPro" id="IPR012902">
    <property type="entry name" value="N_methyl_site"/>
</dbReference>
<comment type="similarity">
    <text evidence="1 3">Belongs to the N-Me-Phe pilin family.</text>
</comment>
<keyword evidence="2" id="KW-0488">Methylation</keyword>
<name>A0A501X587_9GAMM</name>
<dbReference type="InterPro" id="IPR001082">
    <property type="entry name" value="Pilin"/>
</dbReference>
<dbReference type="SUPFAM" id="SSF54523">
    <property type="entry name" value="Pili subunits"/>
    <property type="match status" value="1"/>
</dbReference>
<dbReference type="AlphaFoldDB" id="A0A501X587"/>
<evidence type="ECO:0000313" key="6">
    <source>
        <dbReference type="Proteomes" id="UP000315901"/>
    </source>
</evidence>
<keyword evidence="4" id="KW-0812">Transmembrane</keyword>
<keyword evidence="6" id="KW-1185">Reference proteome</keyword>
<dbReference type="NCBIfam" id="TIGR02532">
    <property type="entry name" value="IV_pilin_GFxxxE"/>
    <property type="match status" value="1"/>
</dbReference>
<dbReference type="GO" id="GO:0009289">
    <property type="term" value="C:pilus"/>
    <property type="evidence" value="ECO:0007669"/>
    <property type="project" value="InterPro"/>
</dbReference>
<organism evidence="5 6">
    <name type="scientific">Maribrevibacterium harenarium</name>
    <dbReference type="NCBI Taxonomy" id="2589817"/>
    <lineage>
        <taxon>Bacteria</taxon>
        <taxon>Pseudomonadati</taxon>
        <taxon>Pseudomonadota</taxon>
        <taxon>Gammaproteobacteria</taxon>
        <taxon>Oceanospirillales</taxon>
        <taxon>Oceanospirillaceae</taxon>
        <taxon>Maribrevibacterium</taxon>
    </lineage>
</organism>